<comment type="similarity">
    <text evidence="1">Belongs to the peptidase M28 family. M28A subfamily.</text>
</comment>
<evidence type="ECO:0000256" key="7">
    <source>
        <dbReference type="ARBA" id="ARBA00022833"/>
    </source>
</evidence>
<comment type="caution">
    <text evidence="8">The sequence shown here is derived from an EMBL/GenBank/DDBJ whole genome shotgun (WGS) entry which is preliminary data.</text>
</comment>
<dbReference type="Proteomes" id="UP000284767">
    <property type="component" value="Unassembled WGS sequence"/>
</dbReference>
<keyword evidence="6" id="KW-0378">Hydrolase</keyword>
<dbReference type="Pfam" id="PF02225">
    <property type="entry name" value="PA"/>
    <property type="match status" value="1"/>
</dbReference>
<reference evidence="8 9" key="2">
    <citation type="submission" date="2019-01" db="EMBL/GenBank/DDBJ databases">
        <title>The Pseudomonas aeruginosa pan-genome provides new insights on its population structure, horizontal gene transfer and pathogenicity.</title>
        <authorList>
            <person name="Freschi L."/>
            <person name="Vincent A.T."/>
            <person name="Jeukens J."/>
            <person name="Emond-Rheault J.-G."/>
            <person name="Kukavica-Ibrulj I."/>
            <person name="Dupont M.-J."/>
            <person name="Charette S.J."/>
            <person name="Boyle B."/>
            <person name="Levesque R.C."/>
        </authorList>
    </citation>
    <scope>NUCLEOTIDE SEQUENCE [LARGE SCALE GENOMIC DNA]</scope>
    <source>
        <strain evidence="8 9">PA-W36</strain>
    </source>
</reference>
<gene>
    <name evidence="8" type="ORF">IPC1295_02540</name>
</gene>
<dbReference type="PANTHER" id="PTHR12147:SF26">
    <property type="entry name" value="PEPTIDASE M28 DOMAIN-CONTAINING PROTEIN"/>
    <property type="match status" value="1"/>
</dbReference>
<keyword evidence="7" id="KW-0862">Zinc</keyword>
<dbReference type="Pfam" id="PF04389">
    <property type="entry name" value="Peptidase_M28"/>
    <property type="match status" value="1"/>
</dbReference>
<evidence type="ECO:0000256" key="1">
    <source>
        <dbReference type="ARBA" id="ARBA00005957"/>
    </source>
</evidence>
<dbReference type="GO" id="GO:0046872">
    <property type="term" value="F:metal ion binding"/>
    <property type="evidence" value="ECO:0007669"/>
    <property type="project" value="UniProtKB-KW"/>
</dbReference>
<evidence type="ECO:0000256" key="6">
    <source>
        <dbReference type="ARBA" id="ARBA00022801"/>
    </source>
</evidence>
<dbReference type="SMR" id="A0A069QAR2"/>
<dbReference type="RefSeq" id="WP_003119821.1">
    <property type="nucleotide sequence ID" value="NZ_BAABSN010000002.1"/>
</dbReference>
<dbReference type="InterPro" id="IPR041756">
    <property type="entry name" value="M28_SGAP-like"/>
</dbReference>
<name>A0A069QAR2_PSEAI</name>
<dbReference type="GO" id="GO:0008235">
    <property type="term" value="F:metalloexopeptidase activity"/>
    <property type="evidence" value="ECO:0007669"/>
    <property type="project" value="InterPro"/>
</dbReference>
<evidence type="ECO:0000256" key="4">
    <source>
        <dbReference type="ARBA" id="ARBA00022723"/>
    </source>
</evidence>
<dbReference type="SUPFAM" id="SSF52025">
    <property type="entry name" value="PA domain"/>
    <property type="match status" value="1"/>
</dbReference>
<evidence type="ECO:0000313" key="9">
    <source>
        <dbReference type="Proteomes" id="UP000284767"/>
    </source>
</evidence>
<evidence type="ECO:0000256" key="5">
    <source>
        <dbReference type="ARBA" id="ARBA00022729"/>
    </source>
</evidence>
<dbReference type="CDD" id="cd00538">
    <property type="entry name" value="PA"/>
    <property type="match status" value="1"/>
</dbReference>
<dbReference type="InterPro" id="IPR007484">
    <property type="entry name" value="Peptidase_M28"/>
</dbReference>
<dbReference type="InterPro" id="IPR045175">
    <property type="entry name" value="M28_fam"/>
</dbReference>
<dbReference type="Gene3D" id="3.50.30.30">
    <property type="match status" value="1"/>
</dbReference>
<reference evidence="8 9" key="1">
    <citation type="submission" date="2017-08" db="EMBL/GenBank/DDBJ databases">
        <authorList>
            <person name="Feschi L."/>
            <person name="Jeukens J."/>
            <person name="Emond-Rheault J.-G."/>
            <person name="Kukavica-Ibrulj I."/>
            <person name="Boyle B."/>
            <person name="Levesque R.C."/>
        </authorList>
    </citation>
    <scope>NUCLEOTIDE SEQUENCE [LARGE SCALE GENOMIC DNA]</scope>
    <source>
        <strain evidence="8 9">PA-W36</strain>
    </source>
</reference>
<evidence type="ECO:0000256" key="2">
    <source>
        <dbReference type="ARBA" id="ARBA00022438"/>
    </source>
</evidence>
<dbReference type="CDD" id="cd03876">
    <property type="entry name" value="M28_SGAP_like"/>
    <property type="match status" value="1"/>
</dbReference>
<dbReference type="GO" id="GO:0004177">
    <property type="term" value="F:aminopeptidase activity"/>
    <property type="evidence" value="ECO:0007669"/>
    <property type="project" value="UniProtKB-KW"/>
</dbReference>
<evidence type="ECO:0000256" key="3">
    <source>
        <dbReference type="ARBA" id="ARBA00022670"/>
    </source>
</evidence>
<dbReference type="EMBL" id="NSNE01000001">
    <property type="protein sequence ID" value="RPM23401.1"/>
    <property type="molecule type" value="Genomic_DNA"/>
</dbReference>
<keyword evidence="4" id="KW-0479">Metal-binding</keyword>
<keyword evidence="5" id="KW-0732">Signal</keyword>
<accession>A0A069QAR2</accession>
<organism evidence="8 9">
    <name type="scientific">Pseudomonas aeruginosa</name>
    <dbReference type="NCBI Taxonomy" id="287"/>
    <lineage>
        <taxon>Bacteria</taxon>
        <taxon>Pseudomonadati</taxon>
        <taxon>Pseudomonadota</taxon>
        <taxon>Gammaproteobacteria</taxon>
        <taxon>Pseudomonadales</taxon>
        <taxon>Pseudomonadaceae</taxon>
        <taxon>Pseudomonas</taxon>
    </lineage>
</organism>
<dbReference type="GO" id="GO:0006508">
    <property type="term" value="P:proteolysis"/>
    <property type="evidence" value="ECO:0007669"/>
    <property type="project" value="UniProtKB-KW"/>
</dbReference>
<dbReference type="eggNOG" id="COG2234">
    <property type="taxonomic scope" value="Bacteria"/>
</dbReference>
<dbReference type="AlphaFoldDB" id="A0A069QAR2"/>
<evidence type="ECO:0000313" key="8">
    <source>
        <dbReference type="EMBL" id="RPM23401.1"/>
    </source>
</evidence>
<dbReference type="PANTHER" id="PTHR12147">
    <property type="entry name" value="METALLOPEPTIDASE M28 FAMILY MEMBER"/>
    <property type="match status" value="1"/>
</dbReference>
<proteinExistence type="inferred from homology"/>
<keyword evidence="2 8" id="KW-0031">Aminopeptidase</keyword>
<dbReference type="Gene3D" id="3.40.630.10">
    <property type="entry name" value="Zn peptidases"/>
    <property type="match status" value="2"/>
</dbReference>
<protein>
    <submittedName>
        <fullName evidence="8">Aminopeptidase</fullName>
    </submittedName>
</protein>
<sequence length="536" mass="57539">MSNKNNLRYALGALALSVSAASLAAPSEAQQFTEFWTPGKPNPSICKSPLLVSTPLGLPRCLQASNVVKRLQKLEDIASLNDGNRAAATPGYQASVDYVKQTLQKAGYKVSVQPFPFTAYYPKGPGSLSATVPQPVTYEWEKDFTYLSQTEAGDVTAKVVPVDLSLGAGNTSTSGCEAEDFANFPAGSIALIQRGTCNFEQKAENAAAAGAAGVIIFNQGNTDDRKGLENVTVGESYEGGIPVIFATYDNGVAWSQTPDLQLHLVVDVVRKKTETYNVVAETRRGNPNNVVMVGAHLDSVFEGPGINDNGSGSAAQLEMAVLLAKALPVNKVRFAWWGAEEAGLVGSTHYVQNLAPEEKKKIKAYLNFDMIGSPNFGNFIYDGDGSDFGLQGPPGSAAIERLFEAYFRLRGQQSEGTEIDFRSDYAEFFNSGIAFGGLFTGAEGLKTEEQAQKYGGTAGKAYDECYHSKCDGIANINQDALEIHSDAMAFVTSWLSLSTKVVDDEIAAAGQKVQSRSLQMQKSASQIERWGHDFIK</sequence>
<dbReference type="InterPro" id="IPR003137">
    <property type="entry name" value="PA_domain"/>
</dbReference>
<dbReference type="SUPFAM" id="SSF53187">
    <property type="entry name" value="Zn-dependent exopeptidases"/>
    <property type="match status" value="1"/>
</dbReference>
<dbReference type="InterPro" id="IPR046450">
    <property type="entry name" value="PA_dom_sf"/>
</dbReference>
<keyword evidence="3" id="KW-0645">Protease</keyword>